<keyword evidence="3" id="KW-1185">Reference proteome</keyword>
<comment type="caution">
    <text evidence="2">The sequence shown here is derived from an EMBL/GenBank/DDBJ whole genome shotgun (WGS) entry which is preliminary data.</text>
</comment>
<dbReference type="GO" id="GO:0003677">
    <property type="term" value="F:DNA binding"/>
    <property type="evidence" value="ECO:0007669"/>
    <property type="project" value="InterPro"/>
</dbReference>
<reference evidence="2 3" key="1">
    <citation type="submission" date="2020-08" db="EMBL/GenBank/DDBJ databases">
        <title>Genomic Encyclopedia of Type Strains, Phase IV (KMG-IV): sequencing the most valuable type-strain genomes for metagenomic binning, comparative biology and taxonomic classification.</title>
        <authorList>
            <person name="Goeker M."/>
        </authorList>
    </citation>
    <scope>NUCLEOTIDE SEQUENCE [LARGE SCALE GENOMIC DNA]</scope>
    <source>
        <strain evidence="2 3">DSM 11590</strain>
    </source>
</reference>
<sequence>MDSDFALNLRLLCGYHRSIAEVCRRLEVNRPQFNRWLAGQYRPSRHHFRRICDFFGVEEHEILLPAATFAELVQIRARQWQRAEQSPRPEAPHLARLAHTGADGMERFLGSYLETYLSMAYPGKILRTLVTLVRRDGGIYYQRTERVREAPGQKPLHGLYLGVAHMLADRIFLNDYETLTGLEITQTVLIPTFRNRVVRLHGLRLGAAGRWDRQPVCARVVYDFLGRDVDLRRALRQCGLYDCDCLDISDDVRQAIRNEVAPGDWHLKARG</sequence>
<dbReference type="InterPro" id="IPR001387">
    <property type="entry name" value="Cro/C1-type_HTH"/>
</dbReference>
<dbReference type="RefSeq" id="WP_184263912.1">
    <property type="nucleotide sequence ID" value="NZ_JACIIX010000009.1"/>
</dbReference>
<dbReference type="Pfam" id="PF13560">
    <property type="entry name" value="HTH_31"/>
    <property type="match status" value="1"/>
</dbReference>
<protein>
    <submittedName>
        <fullName evidence="2">Transcriptional regulator with XRE-family HTH domain</fullName>
    </submittedName>
</protein>
<accession>A0A7W9ZIW3</accession>
<dbReference type="AlphaFoldDB" id="A0A7W9ZIW3"/>
<evidence type="ECO:0000313" key="2">
    <source>
        <dbReference type="EMBL" id="MBB6211094.1"/>
    </source>
</evidence>
<feature type="domain" description="HTH cro/C1-type" evidence="1">
    <location>
        <begin position="18"/>
        <end position="62"/>
    </location>
</feature>
<dbReference type="InterPro" id="IPR010982">
    <property type="entry name" value="Lambda_DNA-bd_dom_sf"/>
</dbReference>
<evidence type="ECO:0000313" key="3">
    <source>
        <dbReference type="Proteomes" id="UP000544872"/>
    </source>
</evidence>
<organism evidence="2 3">
    <name type="scientific">Novispirillum itersonii</name>
    <name type="common">Aquaspirillum itersonii</name>
    <dbReference type="NCBI Taxonomy" id="189"/>
    <lineage>
        <taxon>Bacteria</taxon>
        <taxon>Pseudomonadati</taxon>
        <taxon>Pseudomonadota</taxon>
        <taxon>Alphaproteobacteria</taxon>
        <taxon>Rhodospirillales</taxon>
        <taxon>Novispirillaceae</taxon>
        <taxon>Novispirillum</taxon>
    </lineage>
</organism>
<name>A0A7W9ZIW3_NOVIT</name>
<gene>
    <name evidence="2" type="ORF">FHS48_002529</name>
</gene>
<evidence type="ECO:0000259" key="1">
    <source>
        <dbReference type="PROSITE" id="PS50943"/>
    </source>
</evidence>
<dbReference type="PROSITE" id="PS50943">
    <property type="entry name" value="HTH_CROC1"/>
    <property type="match status" value="1"/>
</dbReference>
<dbReference type="Gene3D" id="1.10.260.40">
    <property type="entry name" value="lambda repressor-like DNA-binding domains"/>
    <property type="match status" value="1"/>
</dbReference>
<dbReference type="CDD" id="cd00093">
    <property type="entry name" value="HTH_XRE"/>
    <property type="match status" value="1"/>
</dbReference>
<dbReference type="EMBL" id="JACIIX010000009">
    <property type="protein sequence ID" value="MBB6211094.1"/>
    <property type="molecule type" value="Genomic_DNA"/>
</dbReference>
<dbReference type="SUPFAM" id="SSF47413">
    <property type="entry name" value="lambda repressor-like DNA-binding domains"/>
    <property type="match status" value="1"/>
</dbReference>
<proteinExistence type="predicted"/>
<dbReference type="Proteomes" id="UP000544872">
    <property type="component" value="Unassembled WGS sequence"/>
</dbReference>